<dbReference type="InterPro" id="IPR058592">
    <property type="entry name" value="Gtf3_C"/>
</dbReference>
<evidence type="ECO:0000313" key="3">
    <source>
        <dbReference type="Proteomes" id="UP000704341"/>
    </source>
</evidence>
<dbReference type="Gene3D" id="3.40.50.2000">
    <property type="entry name" value="Glycogen Phosphorylase B"/>
    <property type="match status" value="1"/>
</dbReference>
<feature type="domain" description="Glucosyltransferase 3-like C-terminal" evidence="1">
    <location>
        <begin position="69"/>
        <end position="150"/>
    </location>
</feature>
<evidence type="ECO:0000313" key="2">
    <source>
        <dbReference type="EMBL" id="MBD5807144.1"/>
    </source>
</evidence>
<dbReference type="Proteomes" id="UP000704341">
    <property type="component" value="Unassembled WGS sequence"/>
</dbReference>
<keyword evidence="3" id="KW-1185">Reference proteome</keyword>
<proteinExistence type="predicted"/>
<name>A0ABR8P8P4_9LACO</name>
<protein>
    <recommendedName>
        <fullName evidence="1">Glucosyltransferase 3-like C-terminal domain-containing protein</fullName>
    </recommendedName>
</protein>
<evidence type="ECO:0000259" key="1">
    <source>
        <dbReference type="Pfam" id="PF26337"/>
    </source>
</evidence>
<accession>A0ABR8P8P4</accession>
<comment type="caution">
    <text evidence="2">The sequence shown here is derived from an EMBL/GenBank/DDBJ whole genome shotgun (WGS) entry which is preliminary data.</text>
</comment>
<gene>
    <name evidence="2" type="ORF">DTK66_08555</name>
</gene>
<reference evidence="2 3" key="1">
    <citation type="submission" date="2018-07" db="EMBL/GenBank/DDBJ databases">
        <title>Phylogenomic Insights into understanding Host Adaptation of Lactobacillus reuteri by a novel species, Lactobacillus spp. M31.</title>
        <authorList>
            <person name="Sharma S."/>
            <person name="Patil P."/>
            <person name="Korpole S."/>
            <person name="Patil P.B."/>
        </authorList>
    </citation>
    <scope>NUCLEOTIDE SEQUENCE [LARGE SCALE GENOMIC DNA]</scope>
    <source>
        <strain evidence="2 3">M31</strain>
    </source>
</reference>
<dbReference type="Pfam" id="PF26337">
    <property type="entry name" value="Gtf3_C"/>
    <property type="match status" value="1"/>
</dbReference>
<dbReference type="EMBL" id="QORN01000036">
    <property type="protein sequence ID" value="MBD5807144.1"/>
    <property type="molecule type" value="Genomic_DNA"/>
</dbReference>
<organism evidence="2 3">
    <name type="scientific">Limosilactobacillus walteri</name>
    <dbReference type="NCBI Taxonomy" id="2268022"/>
    <lineage>
        <taxon>Bacteria</taxon>
        <taxon>Bacillati</taxon>
        <taxon>Bacillota</taxon>
        <taxon>Bacilli</taxon>
        <taxon>Lactobacillales</taxon>
        <taxon>Lactobacillaceae</taxon>
        <taxon>Limosilactobacillus</taxon>
    </lineage>
</organism>
<sequence>MLIERGTSSKKLGVLPLRDHFLLQEIKKLPPFNRQILHLEQEQFIVAPLLVKKMNAMGGIALVTTNSIYDLPDKLSLYIEAGIPILAKEGTAVSDIITQYKIGWCYGTDINGSETIMNITEDQYEECSKNELKLAGRLRSGDFIRHMLIDTLQNIQFHDQPITSFGSLYRPAKYNLMVMNSNE</sequence>